<protein>
    <submittedName>
        <fullName evidence="2">Uncharacterized protein</fullName>
    </submittedName>
</protein>
<dbReference type="AlphaFoldDB" id="A0A9Q9MEY1"/>
<dbReference type="RefSeq" id="WP_033358768.1">
    <property type="nucleotide sequence ID" value="NZ_CP073767.1"/>
</dbReference>
<organism evidence="2 3">
    <name type="scientific">Dactylosporangium aurantiacum</name>
    <dbReference type="NCBI Taxonomy" id="35754"/>
    <lineage>
        <taxon>Bacteria</taxon>
        <taxon>Bacillati</taxon>
        <taxon>Actinomycetota</taxon>
        <taxon>Actinomycetes</taxon>
        <taxon>Micromonosporales</taxon>
        <taxon>Micromonosporaceae</taxon>
        <taxon>Dactylosporangium</taxon>
    </lineage>
</organism>
<dbReference type="Proteomes" id="UP001058003">
    <property type="component" value="Chromosome"/>
</dbReference>
<sequence>MGELYFSVPQMAYSMPAIATLVVGVVLLCVRRRRLAPRAWTLGVAGLAVLLAGALADLVYVALLPQLIGGGGLREAKALLAATGLLFLTLHVVGMSLIIAALLATGGPKQPWDQPAPEPRPELG</sequence>
<reference evidence="2" key="1">
    <citation type="submission" date="2021-04" db="EMBL/GenBank/DDBJ databases">
        <title>Dactylosporangium aurantiacum NRRL B-8018 full assembly.</title>
        <authorList>
            <person name="Hartkoorn R.C."/>
            <person name="Beaudoing E."/>
            <person name="Hot D."/>
        </authorList>
    </citation>
    <scope>NUCLEOTIDE SEQUENCE</scope>
    <source>
        <strain evidence="2">NRRL B-8018</strain>
    </source>
</reference>
<accession>A0A9Q9MEY1</accession>
<evidence type="ECO:0000313" key="3">
    <source>
        <dbReference type="Proteomes" id="UP001058003"/>
    </source>
</evidence>
<feature type="transmembrane region" description="Helical" evidence="1">
    <location>
        <begin position="78"/>
        <end position="104"/>
    </location>
</feature>
<dbReference type="EMBL" id="CP073767">
    <property type="protein sequence ID" value="UWZ51970.1"/>
    <property type="molecule type" value="Genomic_DNA"/>
</dbReference>
<proteinExistence type="predicted"/>
<keyword evidence="1" id="KW-0812">Transmembrane</keyword>
<feature type="transmembrane region" description="Helical" evidence="1">
    <location>
        <begin position="12"/>
        <end position="30"/>
    </location>
</feature>
<evidence type="ECO:0000256" key="1">
    <source>
        <dbReference type="SAM" id="Phobius"/>
    </source>
</evidence>
<keyword evidence="3" id="KW-1185">Reference proteome</keyword>
<feature type="transmembrane region" description="Helical" evidence="1">
    <location>
        <begin position="42"/>
        <end position="63"/>
    </location>
</feature>
<keyword evidence="1" id="KW-1133">Transmembrane helix</keyword>
<gene>
    <name evidence="2" type="ORF">Daura_35435</name>
</gene>
<dbReference type="KEGG" id="daur:Daura_35435"/>
<keyword evidence="1" id="KW-0472">Membrane</keyword>
<name>A0A9Q9MEY1_9ACTN</name>
<evidence type="ECO:0000313" key="2">
    <source>
        <dbReference type="EMBL" id="UWZ51970.1"/>
    </source>
</evidence>